<organism evidence="1">
    <name type="scientific">Arion vulgaris</name>
    <dbReference type="NCBI Taxonomy" id="1028688"/>
    <lineage>
        <taxon>Eukaryota</taxon>
        <taxon>Metazoa</taxon>
        <taxon>Spiralia</taxon>
        <taxon>Lophotrochozoa</taxon>
        <taxon>Mollusca</taxon>
        <taxon>Gastropoda</taxon>
        <taxon>Heterobranchia</taxon>
        <taxon>Euthyneura</taxon>
        <taxon>Panpulmonata</taxon>
        <taxon>Eupulmonata</taxon>
        <taxon>Stylommatophora</taxon>
        <taxon>Helicina</taxon>
        <taxon>Arionoidea</taxon>
        <taxon>Arionidae</taxon>
        <taxon>Arion</taxon>
    </lineage>
</organism>
<protein>
    <submittedName>
        <fullName evidence="1">Uncharacterized protein</fullName>
    </submittedName>
</protein>
<reference evidence="1" key="1">
    <citation type="submission" date="2014-12" db="EMBL/GenBank/DDBJ databases">
        <title>Insight into the proteome of Arion vulgaris.</title>
        <authorList>
            <person name="Aradska J."/>
            <person name="Bulat T."/>
            <person name="Smidak R."/>
            <person name="Sarate P."/>
            <person name="Gangsoo J."/>
            <person name="Sialana F."/>
            <person name="Bilban M."/>
            <person name="Lubec G."/>
        </authorList>
    </citation>
    <scope>NUCLEOTIDE SEQUENCE</scope>
    <source>
        <tissue evidence="1">Skin</tissue>
    </source>
</reference>
<feature type="non-terminal residue" evidence="1">
    <location>
        <position position="1"/>
    </location>
</feature>
<gene>
    <name evidence="1" type="primary">ORF22521</name>
</gene>
<proteinExistence type="predicted"/>
<sequence>GDIYGQLNLKEWEMPTSDLIVSTKDIYFVEIVWHMMMIRTIEWKYPQNENTVTLIK</sequence>
<accession>A0A0B6YDS0</accession>
<name>A0A0B6YDS0_9EUPU</name>
<dbReference type="EMBL" id="HACG01007464">
    <property type="protein sequence ID" value="CEK54329.1"/>
    <property type="molecule type" value="Transcribed_RNA"/>
</dbReference>
<dbReference type="AlphaFoldDB" id="A0A0B6YDS0"/>
<evidence type="ECO:0000313" key="1">
    <source>
        <dbReference type="EMBL" id="CEK54329.1"/>
    </source>
</evidence>